<feature type="region of interest" description="Disordered" evidence="15">
    <location>
        <begin position="867"/>
        <end position="886"/>
    </location>
</feature>
<dbReference type="SUPFAM" id="SSF52540">
    <property type="entry name" value="P-loop containing nucleoside triphosphate hydrolases"/>
    <property type="match status" value="1"/>
</dbReference>
<dbReference type="InterPro" id="IPR036390">
    <property type="entry name" value="WH_DNA-bd_sf"/>
</dbReference>
<dbReference type="InterPro" id="IPR018541">
    <property type="entry name" value="Ftsk_gamma"/>
</dbReference>
<dbReference type="RefSeq" id="WP_214507660.1">
    <property type="nucleotide sequence ID" value="NZ_JAHEPS010000005.1"/>
</dbReference>
<sequence>MSQGNRVHSLSGLQRLLEGGLIVCSMLALFVLLALTSFSPQDPGWSQSQFQGDIKNLGGAVGAWTADVLFYFFGYTAYLVPFVIAGTGWLLFKQSHRLLEVDFFSVSMRLLGFVLTLLGVSTLTSMNAADIYEFSAGGVTGDVIAGAMLPYFNQIGTALLLLCSVATGFTLLTGISLIALIEMTGNGIIGLIKGLGNLPAKLSSLGERRDTEDTRGFMDLASKFKRARNEPELAQDEKPQSAAKAVESSAKVFSAPDALVEPIQTDVSAVKEEKSRRSFLSRFSKSREEPSVTPASTGLSAIDEDDAEPVISELEEPALPANGRQRVEPGFGGINPAIALDDEPAPAIKAHAIKAHDETPPWDDIKFDTEMSSGTSVHKLQQANGHAAHAAHAAASATSQAVASAHSAHASNGAQLTQASGAQPAGQSAKSAAKIVDGIVVLGDKPVVPPKPINPLPSIDLLNVPNRKLNPITPEELDQVARLVEAKLADFNITANVVGVYPGPVITRFELELAPGVKASKISNLASDLARSLLAERVRVVEVIPGKAYVGLELPNKFRETVYMRDVLDCDKFKNNGSTLAMVLGQDIAGEPVVVDLAKMPHLLVAGTTGSGKSVGVNVMITSLLYKSGPDDVRFIMIDPKMLELSVYEGIPHLLCEVVTDMKEASNALRWCVGEMERRYKLMSALGVRNLKGYNAKIAEAKLAGQPIPDPMWNPSESFDETQPMLDKLPSIVVVVDEFADMMMIVGKKVEELIARIAQKARAAGIHLILATQRPSVDVITGLIKANIPTRMAFQVSSRIDSRTILDQQGAETLLGMGDMLYLPPGTGVPIRVHGAFIDDHEVHRVVADWHARGKPQYIDEILNGSSDGEQVLLPGETPEEGDEDYDPLYDEAVAFVTESRRGSISSVQRKFKIGYNRAARIIEQMEMAGVVSAQGHNGNREVLAPPPPRN</sequence>
<keyword evidence="19" id="KW-1185">Reference proteome</keyword>
<evidence type="ECO:0000256" key="8">
    <source>
        <dbReference type="ARBA" id="ARBA00022829"/>
    </source>
</evidence>
<dbReference type="PROSITE" id="PS50901">
    <property type="entry name" value="FTSK"/>
    <property type="match status" value="1"/>
</dbReference>
<evidence type="ECO:0000259" key="17">
    <source>
        <dbReference type="PROSITE" id="PS50901"/>
    </source>
</evidence>
<keyword evidence="13" id="KW-0131">Cell cycle</keyword>
<accession>A0ABS5V4R5</accession>
<comment type="caution">
    <text evidence="18">The sequence shown here is derived from an EMBL/GenBank/DDBJ whole genome shotgun (WGS) entry which is preliminary data.</text>
</comment>
<dbReference type="PANTHER" id="PTHR22683:SF41">
    <property type="entry name" value="DNA TRANSLOCASE FTSK"/>
    <property type="match status" value="1"/>
</dbReference>
<evidence type="ECO:0000256" key="2">
    <source>
        <dbReference type="ARBA" id="ARBA00006474"/>
    </source>
</evidence>
<dbReference type="PANTHER" id="PTHR22683">
    <property type="entry name" value="SPORULATION PROTEIN RELATED"/>
    <property type="match status" value="1"/>
</dbReference>
<evidence type="ECO:0000256" key="16">
    <source>
        <dbReference type="SAM" id="Phobius"/>
    </source>
</evidence>
<keyword evidence="10 16" id="KW-1133">Transmembrane helix</keyword>
<dbReference type="InterPro" id="IPR050206">
    <property type="entry name" value="FtsK/SpoIIIE/SftA"/>
</dbReference>
<dbReference type="InterPro" id="IPR027417">
    <property type="entry name" value="P-loop_NTPase"/>
</dbReference>
<dbReference type="SMART" id="SM00843">
    <property type="entry name" value="Ftsk_gamma"/>
    <property type="match status" value="1"/>
</dbReference>
<dbReference type="EMBL" id="JAHEPS010000005">
    <property type="protein sequence ID" value="MBT1445452.1"/>
    <property type="molecule type" value="Genomic_DNA"/>
</dbReference>
<evidence type="ECO:0000256" key="12">
    <source>
        <dbReference type="ARBA" id="ARBA00023136"/>
    </source>
</evidence>
<dbReference type="Pfam" id="PF01580">
    <property type="entry name" value="FtsK_SpoIIIE"/>
    <property type="match status" value="1"/>
</dbReference>
<dbReference type="Pfam" id="PF09397">
    <property type="entry name" value="FtsK_gamma"/>
    <property type="match status" value="1"/>
</dbReference>
<feature type="transmembrane region" description="Helical" evidence="16">
    <location>
        <begin position="68"/>
        <end position="91"/>
    </location>
</feature>
<dbReference type="Pfam" id="PF17854">
    <property type="entry name" value="FtsK_alpha"/>
    <property type="match status" value="1"/>
</dbReference>
<dbReference type="InterPro" id="IPR025199">
    <property type="entry name" value="FtsK_4TM"/>
</dbReference>
<feature type="binding site" evidence="14">
    <location>
        <begin position="607"/>
        <end position="614"/>
    </location>
    <ligand>
        <name>ATP</name>
        <dbReference type="ChEBI" id="CHEBI:30616"/>
    </ligand>
</feature>
<keyword evidence="4" id="KW-1003">Cell membrane</keyword>
<organism evidence="18 19">
    <name type="scientific">Shewanella jiangmenensis</name>
    <dbReference type="NCBI Taxonomy" id="2837387"/>
    <lineage>
        <taxon>Bacteria</taxon>
        <taxon>Pseudomonadati</taxon>
        <taxon>Pseudomonadota</taxon>
        <taxon>Gammaproteobacteria</taxon>
        <taxon>Alteromonadales</taxon>
        <taxon>Shewanellaceae</taxon>
        <taxon>Shewanella</taxon>
    </lineage>
</organism>
<keyword evidence="7 14" id="KW-0547">Nucleotide-binding</keyword>
<feature type="transmembrane region" description="Helical" evidence="16">
    <location>
        <begin position="159"/>
        <end position="181"/>
    </location>
</feature>
<keyword evidence="6 16" id="KW-0812">Transmembrane</keyword>
<protein>
    <recommendedName>
        <fullName evidence="3">DNA translocase FtsK</fullName>
    </recommendedName>
</protein>
<dbReference type="Gene3D" id="1.10.10.10">
    <property type="entry name" value="Winged helix-like DNA-binding domain superfamily/Winged helix DNA-binding domain"/>
    <property type="match status" value="1"/>
</dbReference>
<feature type="transmembrane region" description="Helical" evidence="16">
    <location>
        <begin position="131"/>
        <end position="152"/>
    </location>
</feature>
<keyword evidence="11" id="KW-0238">DNA-binding</keyword>
<evidence type="ECO:0000313" key="19">
    <source>
        <dbReference type="Proteomes" id="UP001195903"/>
    </source>
</evidence>
<evidence type="ECO:0000256" key="10">
    <source>
        <dbReference type="ARBA" id="ARBA00022989"/>
    </source>
</evidence>
<keyword evidence="12 16" id="KW-0472">Membrane</keyword>
<evidence type="ECO:0000256" key="9">
    <source>
        <dbReference type="ARBA" id="ARBA00022840"/>
    </source>
</evidence>
<reference evidence="18 19" key="1">
    <citation type="submission" date="2021-05" db="EMBL/GenBank/DDBJ databases">
        <title>Shewanella sp. JM162201.</title>
        <authorList>
            <person name="Xu S."/>
            <person name="Li A."/>
        </authorList>
    </citation>
    <scope>NUCLEOTIDE SEQUENCE [LARGE SCALE GENOMIC DNA]</scope>
    <source>
        <strain evidence="18 19">JM162201</strain>
    </source>
</reference>
<comment type="similarity">
    <text evidence="2">Belongs to the FtsK/SpoIIIE/SftA family.</text>
</comment>
<keyword evidence="8" id="KW-0159">Chromosome partition</keyword>
<evidence type="ECO:0000256" key="3">
    <source>
        <dbReference type="ARBA" id="ARBA00020887"/>
    </source>
</evidence>
<dbReference type="Pfam" id="PF13491">
    <property type="entry name" value="FtsK_4TM"/>
    <property type="match status" value="1"/>
</dbReference>
<evidence type="ECO:0000256" key="13">
    <source>
        <dbReference type="ARBA" id="ARBA00023306"/>
    </source>
</evidence>
<dbReference type="Gene3D" id="3.30.980.40">
    <property type="match status" value="1"/>
</dbReference>
<feature type="transmembrane region" description="Helical" evidence="16">
    <location>
        <begin position="103"/>
        <end position="125"/>
    </location>
</feature>
<evidence type="ECO:0000256" key="11">
    <source>
        <dbReference type="ARBA" id="ARBA00023125"/>
    </source>
</evidence>
<dbReference type="SUPFAM" id="SSF46785">
    <property type="entry name" value="Winged helix' DNA-binding domain"/>
    <property type="match status" value="1"/>
</dbReference>
<dbReference type="CDD" id="cd01127">
    <property type="entry name" value="TrwB_TraG_TraD_VirD4"/>
    <property type="match status" value="1"/>
</dbReference>
<evidence type="ECO:0000313" key="18">
    <source>
        <dbReference type="EMBL" id="MBT1445452.1"/>
    </source>
</evidence>
<proteinExistence type="inferred from homology"/>
<keyword evidence="5" id="KW-0132">Cell division</keyword>
<evidence type="ECO:0000256" key="4">
    <source>
        <dbReference type="ARBA" id="ARBA00022475"/>
    </source>
</evidence>
<name>A0ABS5V4R5_9GAMM</name>
<feature type="domain" description="FtsK" evidence="17">
    <location>
        <begin position="590"/>
        <end position="803"/>
    </location>
</feature>
<evidence type="ECO:0000256" key="7">
    <source>
        <dbReference type="ARBA" id="ARBA00022741"/>
    </source>
</evidence>
<gene>
    <name evidence="18" type="ORF">KJI95_13080</name>
</gene>
<dbReference type="Proteomes" id="UP001195903">
    <property type="component" value="Unassembled WGS sequence"/>
</dbReference>
<evidence type="ECO:0000256" key="14">
    <source>
        <dbReference type="PROSITE-ProRule" id="PRU00289"/>
    </source>
</evidence>
<evidence type="ECO:0000256" key="1">
    <source>
        <dbReference type="ARBA" id="ARBA00004651"/>
    </source>
</evidence>
<keyword evidence="9 14" id="KW-0067">ATP-binding</keyword>
<feature type="transmembrane region" description="Helical" evidence="16">
    <location>
        <begin position="20"/>
        <end position="38"/>
    </location>
</feature>
<dbReference type="InterPro" id="IPR041027">
    <property type="entry name" value="FtsK_alpha"/>
</dbReference>
<evidence type="ECO:0000256" key="5">
    <source>
        <dbReference type="ARBA" id="ARBA00022618"/>
    </source>
</evidence>
<feature type="region of interest" description="Disordered" evidence="15">
    <location>
        <begin position="398"/>
        <end position="425"/>
    </location>
</feature>
<evidence type="ECO:0000256" key="6">
    <source>
        <dbReference type="ARBA" id="ARBA00022692"/>
    </source>
</evidence>
<comment type="subcellular location">
    <subcellularLocation>
        <location evidence="1">Cell membrane</location>
        <topology evidence="1">Multi-pass membrane protein</topology>
    </subcellularLocation>
</comment>
<dbReference type="InterPro" id="IPR002543">
    <property type="entry name" value="FtsK_dom"/>
</dbReference>
<dbReference type="Gene3D" id="3.40.50.300">
    <property type="entry name" value="P-loop containing nucleotide triphosphate hydrolases"/>
    <property type="match status" value="1"/>
</dbReference>
<evidence type="ECO:0000256" key="15">
    <source>
        <dbReference type="SAM" id="MobiDB-lite"/>
    </source>
</evidence>
<dbReference type="InterPro" id="IPR036388">
    <property type="entry name" value="WH-like_DNA-bd_sf"/>
</dbReference>